<accession>A0A238UN48</accession>
<gene>
    <name evidence="4" type="ORF">SAMN06265355_10187</name>
</gene>
<keyword evidence="1 4" id="KW-0808">Transferase</keyword>
<evidence type="ECO:0000256" key="1">
    <source>
        <dbReference type="ARBA" id="ARBA00022679"/>
    </source>
</evidence>
<dbReference type="InterPro" id="IPR011762">
    <property type="entry name" value="COA_CT_N"/>
</dbReference>
<dbReference type="RefSeq" id="WP_089309538.1">
    <property type="nucleotide sequence ID" value="NZ_FZNP01000001.1"/>
</dbReference>
<evidence type="ECO:0000313" key="5">
    <source>
        <dbReference type="Proteomes" id="UP000198420"/>
    </source>
</evidence>
<sequence>MAADPERPGARHLIDLIVDEGSFQSWDVPARAPRHLPESYAAQLAAAQSRTGMDESVLTGAGRVRGHRVALLACEFSFLAGSIGVSSAERLVAAIERATAARLPLVAAPVSGGTRMQEGTLAFVQMVKIAAAVAEHKAAGLPYLVYLRHPTTGGVFASWGSQGHVTLAEPGALLGFLGPRVYQGLYDRPFPAGVQVAENLFEHGLVDAVVEPAELADVLGRALAVLCGDRGRPELPEPAGDTVRPHDATVWDSVVRSRRAARPGVLDLLRHAAGELLPLNGTGRGEADPGMLLALARFGRTPCVLLGQDRHRQIGRPLGPGALRTARRGMRLAGDLDLPLVAVIDTPGAELSARAEEGGLAQEIAGCLTDMVTLRSPSLALLLGQGAGGGALALLAADRVVAAQHAWLAPLPPEGASVLVHRTPRRAPEMAGSQGVGAAALLADGIVDRVVAELPDATDEPEEFCRRTGAVIREELALLLAKTRPARLRERRARYRNLGVAGTPAPAPGGRRQA</sequence>
<feature type="domain" description="CoA carboxyltransferase N-terminal" evidence="2">
    <location>
        <begin position="1"/>
        <end position="241"/>
    </location>
</feature>
<keyword evidence="5" id="KW-1185">Reference proteome</keyword>
<dbReference type="GO" id="GO:0006633">
    <property type="term" value="P:fatty acid biosynthetic process"/>
    <property type="evidence" value="ECO:0007669"/>
    <property type="project" value="InterPro"/>
</dbReference>
<dbReference type="GO" id="GO:0016740">
    <property type="term" value="F:transferase activity"/>
    <property type="evidence" value="ECO:0007669"/>
    <property type="project" value="UniProtKB-KW"/>
</dbReference>
<dbReference type="OrthoDB" id="9772975at2"/>
<evidence type="ECO:0000313" key="4">
    <source>
        <dbReference type="EMBL" id="SNR23027.1"/>
    </source>
</evidence>
<dbReference type="PROSITE" id="PS50989">
    <property type="entry name" value="COA_CT_CTER"/>
    <property type="match status" value="1"/>
</dbReference>
<proteinExistence type="predicted"/>
<dbReference type="PANTHER" id="PTHR42995:SF5">
    <property type="entry name" value="ACETYL-COENZYME A CARBOXYLASE CARBOXYL TRANSFERASE SUBUNIT BETA, CHLOROPLASTIC"/>
    <property type="match status" value="1"/>
</dbReference>
<evidence type="ECO:0000259" key="3">
    <source>
        <dbReference type="PROSITE" id="PS50989"/>
    </source>
</evidence>
<protein>
    <submittedName>
        <fullName evidence="4">Acetyl-CoA carboxylase carboxyl transferase subunit beta</fullName>
    </submittedName>
</protein>
<organism evidence="4 5">
    <name type="scientific">Actinomadura mexicana</name>
    <dbReference type="NCBI Taxonomy" id="134959"/>
    <lineage>
        <taxon>Bacteria</taxon>
        <taxon>Bacillati</taxon>
        <taxon>Actinomycetota</taxon>
        <taxon>Actinomycetes</taxon>
        <taxon>Streptosporangiales</taxon>
        <taxon>Thermomonosporaceae</taxon>
        <taxon>Actinomadura</taxon>
    </lineage>
</organism>
<dbReference type="SUPFAM" id="SSF52096">
    <property type="entry name" value="ClpP/crotonase"/>
    <property type="match status" value="2"/>
</dbReference>
<dbReference type="PANTHER" id="PTHR42995">
    <property type="entry name" value="ACETYL-COENZYME A CARBOXYLASE CARBOXYL TRANSFERASE SUBUNIT BETA, CHLOROPLASTIC"/>
    <property type="match status" value="1"/>
</dbReference>
<dbReference type="EMBL" id="FZNP01000001">
    <property type="protein sequence ID" value="SNR23027.1"/>
    <property type="molecule type" value="Genomic_DNA"/>
</dbReference>
<dbReference type="InterPro" id="IPR029045">
    <property type="entry name" value="ClpP/crotonase-like_dom_sf"/>
</dbReference>
<dbReference type="AlphaFoldDB" id="A0A238UN48"/>
<name>A0A238UN48_9ACTN</name>
<feature type="domain" description="CoA carboxyltransferase C-terminal" evidence="3">
    <location>
        <begin position="232"/>
        <end position="482"/>
    </location>
</feature>
<dbReference type="GO" id="GO:0003989">
    <property type="term" value="F:acetyl-CoA carboxylase activity"/>
    <property type="evidence" value="ECO:0007669"/>
    <property type="project" value="InterPro"/>
</dbReference>
<dbReference type="PRINTS" id="PR01070">
    <property type="entry name" value="ACCCTRFRASEB"/>
</dbReference>
<dbReference type="InterPro" id="IPR034733">
    <property type="entry name" value="AcCoA_carboxyl_beta"/>
</dbReference>
<reference evidence="5" key="1">
    <citation type="submission" date="2017-06" db="EMBL/GenBank/DDBJ databases">
        <authorList>
            <person name="Varghese N."/>
            <person name="Submissions S."/>
        </authorList>
    </citation>
    <scope>NUCLEOTIDE SEQUENCE [LARGE SCALE GENOMIC DNA]</scope>
    <source>
        <strain evidence="5">DSM 44485</strain>
    </source>
</reference>
<dbReference type="PROSITE" id="PS50980">
    <property type="entry name" value="COA_CT_NTER"/>
    <property type="match status" value="1"/>
</dbReference>
<dbReference type="GO" id="GO:0009317">
    <property type="term" value="C:acetyl-CoA carboxylase complex"/>
    <property type="evidence" value="ECO:0007669"/>
    <property type="project" value="InterPro"/>
</dbReference>
<dbReference type="Proteomes" id="UP000198420">
    <property type="component" value="Unassembled WGS sequence"/>
</dbReference>
<dbReference type="InterPro" id="IPR000438">
    <property type="entry name" value="Acetyl_CoA_COase_Trfase_b_su"/>
</dbReference>
<dbReference type="Pfam" id="PF01039">
    <property type="entry name" value="Carboxyl_trans"/>
    <property type="match status" value="1"/>
</dbReference>
<dbReference type="GO" id="GO:2001295">
    <property type="term" value="P:malonyl-CoA biosynthetic process"/>
    <property type="evidence" value="ECO:0007669"/>
    <property type="project" value="TreeGrafter"/>
</dbReference>
<evidence type="ECO:0000259" key="2">
    <source>
        <dbReference type="PROSITE" id="PS50980"/>
    </source>
</evidence>
<dbReference type="InterPro" id="IPR011763">
    <property type="entry name" value="COA_CT_C"/>
</dbReference>
<dbReference type="Gene3D" id="3.90.226.10">
    <property type="entry name" value="2-enoyl-CoA Hydratase, Chain A, domain 1"/>
    <property type="match status" value="2"/>
</dbReference>